<keyword evidence="4 18" id="KW-0349">Heme</keyword>
<dbReference type="Pfam" id="PF00141">
    <property type="entry name" value="peroxidase"/>
    <property type="match status" value="1"/>
</dbReference>
<comment type="catalytic activity">
    <reaction evidence="1 18">
        <text>2 a phenolic donor + H2O2 = 2 a phenolic radical donor + 2 H2O</text>
        <dbReference type="Rhea" id="RHEA:56136"/>
        <dbReference type="ChEBI" id="CHEBI:15377"/>
        <dbReference type="ChEBI" id="CHEBI:16240"/>
        <dbReference type="ChEBI" id="CHEBI:139520"/>
        <dbReference type="ChEBI" id="CHEBI:139521"/>
        <dbReference type="EC" id="1.11.1.7"/>
    </reaction>
</comment>
<comment type="cofactor">
    <cofactor evidence="15 18">
        <name>heme b</name>
        <dbReference type="ChEBI" id="CHEBI:60344"/>
    </cofactor>
    <text evidence="15 18">Binds 1 heme b (iron(II)-protoporphyrin IX) group per subunit.</text>
</comment>
<keyword evidence="9 17" id="KW-1015">Disulfide bond</keyword>
<feature type="binding site" evidence="15">
    <location>
        <position position="129"/>
    </location>
    <ligand>
        <name>Ca(2+)</name>
        <dbReference type="ChEBI" id="CHEBI:29108"/>
        <label>1</label>
    </ligand>
</feature>
<feature type="disulfide bond" evidence="17">
    <location>
        <begin position="94"/>
        <end position="173"/>
    </location>
</feature>
<evidence type="ECO:0000256" key="13">
    <source>
        <dbReference type="PIRSR" id="PIRSR600823-1"/>
    </source>
</evidence>
<dbReference type="PANTHER" id="PTHR31517">
    <property type="match status" value="1"/>
</dbReference>
<evidence type="ECO:0000256" key="4">
    <source>
        <dbReference type="ARBA" id="ARBA00022617"/>
    </source>
</evidence>
<organism evidence="20 21">
    <name type="scientific">Lolium multiflorum</name>
    <name type="common">Italian ryegrass</name>
    <name type="synonym">Lolium perenne subsp. multiflorum</name>
    <dbReference type="NCBI Taxonomy" id="4521"/>
    <lineage>
        <taxon>Eukaryota</taxon>
        <taxon>Viridiplantae</taxon>
        <taxon>Streptophyta</taxon>
        <taxon>Embryophyta</taxon>
        <taxon>Tracheophyta</taxon>
        <taxon>Spermatophyta</taxon>
        <taxon>Magnoliopsida</taxon>
        <taxon>Liliopsida</taxon>
        <taxon>Poales</taxon>
        <taxon>Poaceae</taxon>
        <taxon>BOP clade</taxon>
        <taxon>Pooideae</taxon>
        <taxon>Poodae</taxon>
        <taxon>Poeae</taxon>
        <taxon>Poeae Chloroplast Group 2 (Poeae type)</taxon>
        <taxon>Loliodinae</taxon>
        <taxon>Loliinae</taxon>
        <taxon>Lolium</taxon>
    </lineage>
</organism>
<feature type="binding site" evidence="15">
    <location>
        <position position="305"/>
    </location>
    <ligand>
        <name>Ca(2+)</name>
        <dbReference type="ChEBI" id="CHEBI:29108"/>
        <label>2</label>
    </ligand>
</feature>
<accession>A0AAD8VJ10</accession>
<dbReference type="InterPro" id="IPR019793">
    <property type="entry name" value="Peroxidases_heam-ligand_BS"/>
</dbReference>
<comment type="similarity">
    <text evidence="2">Belongs to the peroxidase family. Ascorbate peroxidase subfamily.</text>
</comment>
<evidence type="ECO:0000256" key="17">
    <source>
        <dbReference type="PIRSR" id="PIRSR600823-5"/>
    </source>
</evidence>
<evidence type="ECO:0000256" key="15">
    <source>
        <dbReference type="PIRSR" id="PIRSR600823-3"/>
    </source>
</evidence>
<dbReference type="EMBL" id="JAUUTY010000007">
    <property type="protein sequence ID" value="KAK1606515.1"/>
    <property type="molecule type" value="Genomic_DNA"/>
</dbReference>
<dbReference type="PANTHER" id="PTHR31517:SF84">
    <property type="entry name" value="PEROXIDASE"/>
    <property type="match status" value="1"/>
</dbReference>
<dbReference type="PRINTS" id="PR00458">
    <property type="entry name" value="PEROXIDASE"/>
</dbReference>
<dbReference type="FunFam" id="1.10.520.10:FF:000001">
    <property type="entry name" value="Peroxidase"/>
    <property type="match status" value="1"/>
</dbReference>
<comment type="similarity">
    <text evidence="18">Belongs to the peroxidase family. Classical plant (class III) peroxidase subfamily.</text>
</comment>
<feature type="binding site" evidence="14">
    <location>
        <position position="220"/>
    </location>
    <ligand>
        <name>substrate</name>
    </ligand>
</feature>
<evidence type="ECO:0000313" key="21">
    <source>
        <dbReference type="Proteomes" id="UP001231189"/>
    </source>
</evidence>
<dbReference type="Gene3D" id="1.10.420.10">
    <property type="entry name" value="Peroxidase, domain 2"/>
    <property type="match status" value="1"/>
</dbReference>
<evidence type="ECO:0000313" key="20">
    <source>
        <dbReference type="EMBL" id="KAK1606515.1"/>
    </source>
</evidence>
<feature type="disulfide bond" evidence="17">
    <location>
        <begin position="127"/>
        <end position="132"/>
    </location>
</feature>
<dbReference type="CDD" id="cd00693">
    <property type="entry name" value="secretory_peroxidase"/>
    <property type="match status" value="1"/>
</dbReference>
<proteinExistence type="inferred from homology"/>
<evidence type="ECO:0000256" key="2">
    <source>
        <dbReference type="ARBA" id="ARBA00006873"/>
    </source>
</evidence>
<keyword evidence="11" id="KW-0873">Pyrrolidone carboxylic acid</keyword>
<keyword evidence="12 18" id="KW-0376">Hydrogen peroxide</keyword>
<feature type="binding site" evidence="15">
    <location>
        <position position="135"/>
    </location>
    <ligand>
        <name>Ca(2+)</name>
        <dbReference type="ChEBI" id="CHEBI:29108"/>
        <label>1</label>
    </ligand>
</feature>
<dbReference type="PROSITE" id="PS50873">
    <property type="entry name" value="PEROXIDASE_4"/>
    <property type="match status" value="1"/>
</dbReference>
<evidence type="ECO:0000256" key="10">
    <source>
        <dbReference type="ARBA" id="ARBA00023180"/>
    </source>
</evidence>
<evidence type="ECO:0000256" key="3">
    <source>
        <dbReference type="ARBA" id="ARBA00022559"/>
    </source>
</evidence>
<evidence type="ECO:0000256" key="5">
    <source>
        <dbReference type="ARBA" id="ARBA00022723"/>
    </source>
</evidence>
<dbReference type="InterPro" id="IPR010255">
    <property type="entry name" value="Haem_peroxidase_sf"/>
</dbReference>
<comment type="cofactor">
    <cofactor evidence="15 18">
        <name>Ca(2+)</name>
        <dbReference type="ChEBI" id="CHEBI:29108"/>
    </cofactor>
    <text evidence="15 18">Binds 2 calcium ions per subunit.</text>
</comment>
<dbReference type="Proteomes" id="UP001231189">
    <property type="component" value="Unassembled WGS sequence"/>
</dbReference>
<feature type="binding site" evidence="15">
    <location>
        <position position="133"/>
    </location>
    <ligand>
        <name>Ca(2+)</name>
        <dbReference type="ChEBI" id="CHEBI:29108"/>
        <label>1</label>
    </ligand>
</feature>
<dbReference type="PROSITE" id="PS00435">
    <property type="entry name" value="PEROXIDASE_1"/>
    <property type="match status" value="1"/>
</dbReference>
<dbReference type="GO" id="GO:0006979">
    <property type="term" value="P:response to oxidative stress"/>
    <property type="evidence" value="ECO:0007669"/>
    <property type="project" value="UniProtKB-UniRule"/>
</dbReference>
<feature type="active site" description="Proton acceptor" evidence="13">
    <location>
        <position position="125"/>
    </location>
</feature>
<dbReference type="FunFam" id="1.10.420.10:FF:000006">
    <property type="entry name" value="Peroxidase"/>
    <property type="match status" value="1"/>
</dbReference>
<dbReference type="AlphaFoldDB" id="A0AAD8VJ10"/>
<feature type="binding site" evidence="15">
    <location>
        <position position="147"/>
    </location>
    <ligand>
        <name>Ca(2+)</name>
        <dbReference type="ChEBI" id="CHEBI:29108"/>
        <label>1</label>
    </ligand>
</feature>
<evidence type="ECO:0000256" key="6">
    <source>
        <dbReference type="ARBA" id="ARBA00022837"/>
    </source>
</evidence>
<feature type="site" description="Transition state stabilizer" evidence="16">
    <location>
        <position position="121"/>
    </location>
</feature>
<evidence type="ECO:0000256" key="18">
    <source>
        <dbReference type="RuleBase" id="RU362060"/>
    </source>
</evidence>
<dbReference type="GO" id="GO:0020037">
    <property type="term" value="F:heme binding"/>
    <property type="evidence" value="ECO:0007669"/>
    <property type="project" value="UniProtKB-UniRule"/>
</dbReference>
<feature type="binding site" description="axial binding residue" evidence="15">
    <location>
        <position position="251"/>
    </location>
    <ligand>
        <name>heme b</name>
        <dbReference type="ChEBI" id="CHEBI:60344"/>
    </ligand>
    <ligandPart>
        <name>Fe</name>
        <dbReference type="ChEBI" id="CHEBI:18248"/>
    </ligandPart>
</feature>
<keyword evidence="18" id="KW-0964">Secreted</keyword>
<keyword evidence="10" id="KW-0325">Glycoprotein</keyword>
<dbReference type="EC" id="1.11.1.7" evidence="18"/>
<keyword evidence="21" id="KW-1185">Reference proteome</keyword>
<evidence type="ECO:0000256" key="7">
    <source>
        <dbReference type="ARBA" id="ARBA00023002"/>
    </source>
</evidence>
<keyword evidence="6 15" id="KW-0106">Calcium</keyword>
<evidence type="ECO:0000256" key="1">
    <source>
        <dbReference type="ARBA" id="ARBA00000189"/>
    </source>
</evidence>
<evidence type="ECO:0000256" key="16">
    <source>
        <dbReference type="PIRSR" id="PIRSR600823-4"/>
    </source>
</evidence>
<feature type="binding site" evidence="15">
    <location>
        <position position="126"/>
    </location>
    <ligand>
        <name>Ca(2+)</name>
        <dbReference type="ChEBI" id="CHEBI:29108"/>
        <label>1</label>
    </ligand>
</feature>
<feature type="signal peptide" evidence="18">
    <location>
        <begin position="1"/>
        <end position="30"/>
    </location>
</feature>
<feature type="binding site" evidence="15">
    <location>
        <position position="298"/>
    </location>
    <ligand>
        <name>Ca(2+)</name>
        <dbReference type="ChEBI" id="CHEBI:29108"/>
        <label>2</label>
    </ligand>
</feature>
<feature type="binding site" evidence="15">
    <location>
        <position position="252"/>
    </location>
    <ligand>
        <name>Ca(2+)</name>
        <dbReference type="ChEBI" id="CHEBI:29108"/>
        <label>2</label>
    </ligand>
</feature>
<evidence type="ECO:0000259" key="19">
    <source>
        <dbReference type="PROSITE" id="PS50873"/>
    </source>
</evidence>
<keyword evidence="8 15" id="KW-0408">Iron</keyword>
<name>A0AAD8VJ10_LOLMU</name>
<evidence type="ECO:0000256" key="8">
    <source>
        <dbReference type="ARBA" id="ARBA00023004"/>
    </source>
</evidence>
<keyword evidence="18" id="KW-0732">Signal</keyword>
<feature type="binding site" evidence="15">
    <location>
        <position position="131"/>
    </location>
    <ligand>
        <name>Ca(2+)</name>
        <dbReference type="ChEBI" id="CHEBI:29108"/>
        <label>1</label>
    </ligand>
</feature>
<dbReference type="PROSITE" id="PS00436">
    <property type="entry name" value="PEROXIDASE_2"/>
    <property type="match status" value="1"/>
</dbReference>
<feature type="chain" id="PRO_5041769707" description="Peroxidase" evidence="18">
    <location>
        <begin position="31"/>
        <end position="377"/>
    </location>
</feature>
<sequence>MLMDISSRVIALTLVVMLVASAASWGGVAAQGGRGWYGGGGGGGGYGGGGYGGGGGGYGGDGYGGNGNDYDQGRGPQGGVSPGELIMGYYSMSCPYAEAIVRDVVGDALHRDPTLAASLLRLHFHDCFVRGCDASVLLDSTDESKAEKDALTNKSLRGFEVIDAVKEALEAKCPGAVSCADVLALAARDSVSMAGGPYYDVPTGRKDGSLSIAADTSALPAATLTADELIDVFVGTHGFTVPELVALSGGHTLGQAHCANFKNRLVANAVDPTLDSVMAASLARTCRSGGDGATAKLDMTSNAFDTAYFKGLQSRRGLLTSDQTLITGSQETAMYVSMFADNSDMFFDTFVQGMAKMGQLDLNPNGDVRMNCRIVNK</sequence>
<dbReference type="InterPro" id="IPR033905">
    <property type="entry name" value="Secretory_peroxidase"/>
</dbReference>
<dbReference type="InterPro" id="IPR000823">
    <property type="entry name" value="Peroxidase_pln"/>
</dbReference>
<evidence type="ECO:0000256" key="11">
    <source>
        <dbReference type="ARBA" id="ARBA00023283"/>
    </source>
</evidence>
<keyword evidence="5 15" id="KW-0479">Metal-binding</keyword>
<dbReference type="GO" id="GO:0140825">
    <property type="term" value="F:lactoperoxidase activity"/>
    <property type="evidence" value="ECO:0007669"/>
    <property type="project" value="UniProtKB-EC"/>
</dbReference>
<dbReference type="PRINTS" id="PR00461">
    <property type="entry name" value="PLPEROXIDASE"/>
</dbReference>
<feature type="disulfide bond" evidence="17">
    <location>
        <begin position="179"/>
        <end position="372"/>
    </location>
</feature>
<dbReference type="GO" id="GO:0005576">
    <property type="term" value="C:extracellular region"/>
    <property type="evidence" value="ECO:0007669"/>
    <property type="project" value="UniProtKB-SubCell"/>
</dbReference>
<feature type="disulfide bond" evidence="17">
    <location>
        <begin position="258"/>
        <end position="286"/>
    </location>
</feature>
<evidence type="ECO:0000256" key="14">
    <source>
        <dbReference type="PIRSR" id="PIRSR600823-2"/>
    </source>
</evidence>
<dbReference type="InterPro" id="IPR002016">
    <property type="entry name" value="Haem_peroxidase"/>
</dbReference>
<evidence type="ECO:0000256" key="9">
    <source>
        <dbReference type="ARBA" id="ARBA00023157"/>
    </source>
</evidence>
<comment type="caution">
    <text evidence="20">The sequence shown here is derived from an EMBL/GenBank/DDBJ whole genome shotgun (WGS) entry which is preliminary data.</text>
</comment>
<feature type="domain" description="Plant heme peroxidase family profile" evidence="19">
    <location>
        <begin position="84"/>
        <end position="376"/>
    </location>
</feature>
<keyword evidence="3 18" id="KW-0575">Peroxidase</keyword>
<dbReference type="InterPro" id="IPR019794">
    <property type="entry name" value="Peroxidases_AS"/>
</dbReference>
<dbReference type="SUPFAM" id="SSF48113">
    <property type="entry name" value="Heme-dependent peroxidases"/>
    <property type="match status" value="1"/>
</dbReference>
<reference evidence="20" key="1">
    <citation type="submission" date="2023-07" db="EMBL/GenBank/DDBJ databases">
        <title>A chromosome-level genome assembly of Lolium multiflorum.</title>
        <authorList>
            <person name="Chen Y."/>
            <person name="Copetti D."/>
            <person name="Kolliker R."/>
            <person name="Studer B."/>
        </authorList>
    </citation>
    <scope>NUCLEOTIDE SEQUENCE</scope>
    <source>
        <strain evidence="20">02402/16</strain>
        <tissue evidence="20">Leaf</tissue>
    </source>
</reference>
<dbReference type="Gene3D" id="1.10.520.10">
    <property type="match status" value="1"/>
</dbReference>
<keyword evidence="7 18" id="KW-0560">Oxidoreductase</keyword>
<evidence type="ECO:0000256" key="12">
    <source>
        <dbReference type="ARBA" id="ARBA00023324"/>
    </source>
</evidence>
<dbReference type="GO" id="GO:0046872">
    <property type="term" value="F:metal ion binding"/>
    <property type="evidence" value="ECO:0007669"/>
    <property type="project" value="UniProtKB-UniRule"/>
</dbReference>
<gene>
    <name evidence="20" type="ORF">QYE76_030188</name>
</gene>
<dbReference type="GO" id="GO:0042744">
    <property type="term" value="P:hydrogen peroxide catabolic process"/>
    <property type="evidence" value="ECO:0007669"/>
    <property type="project" value="UniProtKB-KW"/>
</dbReference>
<comment type="function">
    <text evidence="18">Removal of H(2)O(2), oxidation of toxic reductants, biosynthesis and degradation of lignin, suberization, auxin catabolism, response to environmental stresses such as wounding, pathogen attack and oxidative stress.</text>
</comment>
<protein>
    <recommendedName>
        <fullName evidence="18">Peroxidase</fullName>
        <ecNumber evidence="18">1.11.1.7</ecNumber>
    </recommendedName>
</protein>
<comment type="subcellular location">
    <subcellularLocation>
        <location evidence="18">Secreted</location>
    </subcellularLocation>
</comment>